<dbReference type="Gene3D" id="1.10.260.40">
    <property type="entry name" value="lambda repressor-like DNA-binding domains"/>
    <property type="match status" value="1"/>
</dbReference>
<dbReference type="SUPFAM" id="SSF47413">
    <property type="entry name" value="lambda repressor-like DNA-binding domains"/>
    <property type="match status" value="1"/>
</dbReference>
<dbReference type="PROSITE" id="PS50943">
    <property type="entry name" value="HTH_CROC1"/>
    <property type="match status" value="1"/>
</dbReference>
<keyword evidence="3" id="KW-1185">Reference proteome</keyword>
<dbReference type="SMART" id="SM00530">
    <property type="entry name" value="HTH_XRE"/>
    <property type="match status" value="1"/>
</dbReference>
<dbReference type="InterPro" id="IPR010982">
    <property type="entry name" value="Lambda_DNA-bd_dom_sf"/>
</dbReference>
<dbReference type="KEGG" id="stri:C7M71_005275"/>
<accession>A0A345ST96</accession>
<gene>
    <name evidence="2" type="ORF">C7M71_005275</name>
</gene>
<dbReference type="Proteomes" id="UP000249340">
    <property type="component" value="Chromosome"/>
</dbReference>
<organism evidence="2 3">
    <name type="scientific">Peterkaempfera bronchialis</name>
    <dbReference type="NCBI Taxonomy" id="2126346"/>
    <lineage>
        <taxon>Bacteria</taxon>
        <taxon>Bacillati</taxon>
        <taxon>Actinomycetota</taxon>
        <taxon>Actinomycetes</taxon>
        <taxon>Kitasatosporales</taxon>
        <taxon>Streptomycetaceae</taxon>
        <taxon>Peterkaempfera</taxon>
    </lineage>
</organism>
<evidence type="ECO:0000313" key="2">
    <source>
        <dbReference type="EMBL" id="AXI76951.1"/>
    </source>
</evidence>
<feature type="domain" description="HTH cro/C1-type" evidence="1">
    <location>
        <begin position="28"/>
        <end position="71"/>
    </location>
</feature>
<evidence type="ECO:0000259" key="1">
    <source>
        <dbReference type="PROSITE" id="PS50943"/>
    </source>
</evidence>
<reference evidence="3" key="1">
    <citation type="submission" date="2018-07" db="EMBL/GenBank/DDBJ databases">
        <title>Streptacidiphilus bronchialis DSM 106435 chromosome.</title>
        <authorList>
            <person name="Batra D."/>
            <person name="Gulvik C.A."/>
        </authorList>
    </citation>
    <scope>NUCLEOTIDE SEQUENCE [LARGE SCALE GENOMIC DNA]</scope>
    <source>
        <strain evidence="3">DSM 106435</strain>
    </source>
</reference>
<dbReference type="CDD" id="cd00093">
    <property type="entry name" value="HTH_XRE"/>
    <property type="match status" value="1"/>
</dbReference>
<dbReference type="AlphaFoldDB" id="A0A345ST96"/>
<dbReference type="OrthoDB" id="3215106at2"/>
<protein>
    <submittedName>
        <fullName evidence="2">XRE family transcriptional regulator</fullName>
    </submittedName>
</protein>
<dbReference type="Pfam" id="PF13560">
    <property type="entry name" value="HTH_31"/>
    <property type="match status" value="1"/>
</dbReference>
<name>A0A345ST96_9ACTN</name>
<dbReference type="EMBL" id="CP031264">
    <property type="protein sequence ID" value="AXI76951.1"/>
    <property type="molecule type" value="Genomic_DNA"/>
</dbReference>
<dbReference type="GO" id="GO:0003677">
    <property type="term" value="F:DNA binding"/>
    <property type="evidence" value="ECO:0007669"/>
    <property type="project" value="InterPro"/>
</dbReference>
<dbReference type="InterPro" id="IPR001387">
    <property type="entry name" value="Cro/C1-type_HTH"/>
</dbReference>
<proteinExistence type="predicted"/>
<sequence>MRRTGIVPYPRRPLQPNRSAADWFGAEIRYWRELRGLTPKQLGDLVGLSADAVEKIEKGDRLLSAEHASKMDQELRTGGVLARFRPFAKAEADKRRIEADRRRIVSPPPRPRGKLGGMQPTGEATLEAHAFVASPPEGGWGDPQQVFSQVRALTGATVMGAAEILDSSIIALVESYEARGPQPLAPEARSLRALSHQLLADRGLGAKDRRDLLHLAGRVSALLAYMAVNAGAPLLTSQAYAVEAAALADEIGDTNLAVWVAGTRSLALYYAGSYAQADAIAAAGIARSPDSTQSIRLLVNGRARALGRLHKRYGAEKAIQQALDLAGQHELPSGLTSCIALDEPYSHARLLANAVTARLSLGDAGQVNQLASKIEGLVDSSDSAWSRALVRLDQATACLVGKSPDVDRAMELGRQALRAGEATPIRYVLQRAQELHQAAAPWSTHSAVRDYADALTTWRSSPVAGLLTT</sequence>
<evidence type="ECO:0000313" key="3">
    <source>
        <dbReference type="Proteomes" id="UP000249340"/>
    </source>
</evidence>